<feature type="chain" id="PRO_5034385653" description="Mid2 domain-containing protein" evidence="3">
    <location>
        <begin position="20"/>
        <end position="316"/>
    </location>
</feature>
<dbReference type="OrthoDB" id="3037101at2759"/>
<dbReference type="EMBL" id="JACAZH010000014">
    <property type="protein sequence ID" value="KAF7350582.1"/>
    <property type="molecule type" value="Genomic_DNA"/>
</dbReference>
<accession>A0A8H6Y0R3</accession>
<feature type="region of interest" description="Disordered" evidence="1">
    <location>
        <begin position="247"/>
        <end position="266"/>
    </location>
</feature>
<feature type="transmembrane region" description="Helical" evidence="2">
    <location>
        <begin position="175"/>
        <end position="198"/>
    </location>
</feature>
<evidence type="ECO:0000313" key="5">
    <source>
        <dbReference type="Proteomes" id="UP000623467"/>
    </source>
</evidence>
<evidence type="ECO:0000313" key="4">
    <source>
        <dbReference type="EMBL" id="KAF7350582.1"/>
    </source>
</evidence>
<feature type="region of interest" description="Disordered" evidence="1">
    <location>
        <begin position="279"/>
        <end position="316"/>
    </location>
</feature>
<keyword evidence="2" id="KW-0472">Membrane</keyword>
<evidence type="ECO:0000256" key="3">
    <source>
        <dbReference type="SAM" id="SignalP"/>
    </source>
</evidence>
<evidence type="ECO:0008006" key="6">
    <source>
        <dbReference type="Google" id="ProtNLM"/>
    </source>
</evidence>
<evidence type="ECO:0000256" key="2">
    <source>
        <dbReference type="SAM" id="Phobius"/>
    </source>
</evidence>
<feature type="compositionally biased region" description="Low complexity" evidence="1">
    <location>
        <begin position="281"/>
        <end position="291"/>
    </location>
</feature>
<evidence type="ECO:0000256" key="1">
    <source>
        <dbReference type="SAM" id="MobiDB-lite"/>
    </source>
</evidence>
<keyword evidence="5" id="KW-1185">Reference proteome</keyword>
<feature type="signal peptide" evidence="3">
    <location>
        <begin position="1"/>
        <end position="19"/>
    </location>
</feature>
<reference evidence="4" key="1">
    <citation type="submission" date="2020-05" db="EMBL/GenBank/DDBJ databases">
        <title>Mycena genomes resolve the evolution of fungal bioluminescence.</title>
        <authorList>
            <person name="Tsai I.J."/>
        </authorList>
    </citation>
    <scope>NUCLEOTIDE SEQUENCE</scope>
    <source>
        <strain evidence="4">160909Yilan</strain>
    </source>
</reference>
<sequence>MELSLFLFLLGTTILFARAVDPDVFPTEFLVPQCTVLEVVWGQPPPIHLHVQPSNLINVTNLVDLGLQNGTSTTFPVTLKIGQNFTFAYNTIADQFTVFVSDLMQVAPGNTNCLPGQSSAQSSGTSQSLSSTSSASSSASASQSSSLTSTSASTSSSAGSAVNASSSGKNNTFPVGPVVGSVCALAVVIFLLLVAFLWRWRTKSKKMTSAMASDIHNPYPVPHPVPQPAFLSAQTSSIGVYSETDFHQPQAPVNGSTVGPYRTSQEHPKMRRFRLDAGGISEASTPTTATLSPPPTATTPAEEELGEDRPPAYMTN</sequence>
<dbReference type="AlphaFoldDB" id="A0A8H6Y0R3"/>
<dbReference type="Proteomes" id="UP000623467">
    <property type="component" value="Unassembled WGS sequence"/>
</dbReference>
<organism evidence="4 5">
    <name type="scientific">Mycena sanguinolenta</name>
    <dbReference type="NCBI Taxonomy" id="230812"/>
    <lineage>
        <taxon>Eukaryota</taxon>
        <taxon>Fungi</taxon>
        <taxon>Dikarya</taxon>
        <taxon>Basidiomycota</taxon>
        <taxon>Agaricomycotina</taxon>
        <taxon>Agaricomycetes</taxon>
        <taxon>Agaricomycetidae</taxon>
        <taxon>Agaricales</taxon>
        <taxon>Marasmiineae</taxon>
        <taxon>Mycenaceae</taxon>
        <taxon>Mycena</taxon>
    </lineage>
</organism>
<gene>
    <name evidence="4" type="ORF">MSAN_01618200</name>
</gene>
<feature type="compositionally biased region" description="Low complexity" evidence="1">
    <location>
        <begin position="116"/>
        <end position="168"/>
    </location>
</feature>
<protein>
    <recommendedName>
        <fullName evidence="6">Mid2 domain-containing protein</fullName>
    </recommendedName>
</protein>
<keyword evidence="2" id="KW-0812">Transmembrane</keyword>
<proteinExistence type="predicted"/>
<comment type="caution">
    <text evidence="4">The sequence shown here is derived from an EMBL/GenBank/DDBJ whole genome shotgun (WGS) entry which is preliminary data.</text>
</comment>
<name>A0A8H6Y0R3_9AGAR</name>
<keyword evidence="3" id="KW-0732">Signal</keyword>
<keyword evidence="2" id="KW-1133">Transmembrane helix</keyword>
<feature type="region of interest" description="Disordered" evidence="1">
    <location>
        <begin position="115"/>
        <end position="168"/>
    </location>
</feature>